<feature type="domain" description="Sigma-54 factor interaction" evidence="8">
    <location>
        <begin position="338"/>
        <end position="566"/>
    </location>
</feature>
<dbReference type="InterPro" id="IPR025944">
    <property type="entry name" value="Sigma_54_int_dom_CS"/>
</dbReference>
<dbReference type="Proteomes" id="UP000002417">
    <property type="component" value="Chromosome"/>
</dbReference>
<dbReference type="EMBL" id="CP000781">
    <property type="protein sequence ID" value="ABS69268.1"/>
    <property type="molecule type" value="Genomic_DNA"/>
</dbReference>
<evidence type="ECO:0000313" key="10">
    <source>
        <dbReference type="Proteomes" id="UP000002417"/>
    </source>
</evidence>
<dbReference type="InterPro" id="IPR058031">
    <property type="entry name" value="AAA_lid_NorR"/>
</dbReference>
<reference evidence="9 10" key="1">
    <citation type="submission" date="2007-07" db="EMBL/GenBank/DDBJ databases">
        <title>Complete sequence of chromosome of Xanthobacter autotrophicus Py2.</title>
        <authorList>
            <consortium name="US DOE Joint Genome Institute"/>
            <person name="Copeland A."/>
            <person name="Lucas S."/>
            <person name="Lapidus A."/>
            <person name="Barry K."/>
            <person name="Glavina del Rio T."/>
            <person name="Hammon N."/>
            <person name="Israni S."/>
            <person name="Dalin E."/>
            <person name="Tice H."/>
            <person name="Pitluck S."/>
            <person name="Sims D."/>
            <person name="Brettin T."/>
            <person name="Bruce D."/>
            <person name="Detter J.C."/>
            <person name="Han C."/>
            <person name="Tapia R."/>
            <person name="Brainard J."/>
            <person name="Schmutz J."/>
            <person name="Larimer F."/>
            <person name="Land M."/>
            <person name="Hauser L."/>
            <person name="Kyrpides N."/>
            <person name="Kim E."/>
            <person name="Ensigns S.A."/>
            <person name="Richardson P."/>
        </authorList>
    </citation>
    <scope>NUCLEOTIDE SEQUENCE [LARGE SCALE GENOMIC DNA]</scope>
    <source>
        <strain evidence="10">ATCC BAA-1158 / Py2</strain>
    </source>
</reference>
<dbReference type="Pfam" id="PF01590">
    <property type="entry name" value="GAF"/>
    <property type="match status" value="1"/>
</dbReference>
<dbReference type="PhylomeDB" id="A7IMM5"/>
<keyword evidence="5" id="KW-0238">DNA-binding</keyword>
<evidence type="ECO:0000256" key="1">
    <source>
        <dbReference type="ARBA" id="ARBA00022741"/>
    </source>
</evidence>
<evidence type="ECO:0000256" key="5">
    <source>
        <dbReference type="ARBA" id="ARBA00023125"/>
    </source>
</evidence>
<accession>A7IMM5</accession>
<keyword evidence="2" id="KW-0067">ATP-binding</keyword>
<dbReference type="SUPFAM" id="SSF55781">
    <property type="entry name" value="GAF domain-like"/>
    <property type="match status" value="1"/>
</dbReference>
<dbReference type="PANTHER" id="PTHR32071">
    <property type="entry name" value="TRANSCRIPTIONAL REGULATORY PROTEIN"/>
    <property type="match status" value="1"/>
</dbReference>
<dbReference type="PROSITE" id="PS00675">
    <property type="entry name" value="SIGMA54_INTERACT_1"/>
    <property type="match status" value="1"/>
</dbReference>
<dbReference type="GO" id="GO:0000160">
    <property type="term" value="P:phosphorelay signal transduction system"/>
    <property type="evidence" value="ECO:0007669"/>
    <property type="project" value="UniProtKB-KW"/>
</dbReference>
<dbReference type="InterPro" id="IPR002078">
    <property type="entry name" value="Sigma_54_int"/>
</dbReference>
<evidence type="ECO:0000256" key="7">
    <source>
        <dbReference type="ARBA" id="ARBA00023163"/>
    </source>
</evidence>
<dbReference type="eggNOG" id="COG3284">
    <property type="taxonomic scope" value="Bacteria"/>
</dbReference>
<dbReference type="Gene3D" id="3.40.50.300">
    <property type="entry name" value="P-loop containing nucleotide triphosphate hydrolases"/>
    <property type="match status" value="1"/>
</dbReference>
<keyword evidence="10" id="KW-1185">Reference proteome</keyword>
<dbReference type="OrthoDB" id="9762726at2"/>
<keyword evidence="3" id="KW-0902">Two-component regulatory system</keyword>
<dbReference type="InterPro" id="IPR003018">
    <property type="entry name" value="GAF"/>
</dbReference>
<keyword evidence="1" id="KW-0547">Nucleotide-binding</keyword>
<dbReference type="PROSITE" id="PS00676">
    <property type="entry name" value="SIGMA54_INTERACT_2"/>
    <property type="match status" value="1"/>
</dbReference>
<dbReference type="Gene3D" id="3.30.450.40">
    <property type="match status" value="1"/>
</dbReference>
<dbReference type="KEGG" id="xau:Xaut_4046"/>
<dbReference type="InterPro" id="IPR025943">
    <property type="entry name" value="Sigma_54_int_dom_ATP-bd_2"/>
</dbReference>
<dbReference type="AlphaFoldDB" id="A7IMM5"/>
<dbReference type="InterPro" id="IPR027417">
    <property type="entry name" value="P-loop_NTPase"/>
</dbReference>
<organism evidence="9 10">
    <name type="scientific">Xanthobacter autotrophicus (strain ATCC BAA-1158 / Py2)</name>
    <dbReference type="NCBI Taxonomy" id="78245"/>
    <lineage>
        <taxon>Bacteria</taxon>
        <taxon>Pseudomonadati</taxon>
        <taxon>Pseudomonadota</taxon>
        <taxon>Alphaproteobacteria</taxon>
        <taxon>Hyphomicrobiales</taxon>
        <taxon>Xanthobacteraceae</taxon>
        <taxon>Xanthobacter</taxon>
    </lineage>
</organism>
<dbReference type="PROSITE" id="PS00688">
    <property type="entry name" value="SIGMA54_INTERACT_3"/>
    <property type="match status" value="1"/>
</dbReference>
<dbReference type="HOGENOM" id="CLU_000445_8_12_5"/>
<dbReference type="InterPro" id="IPR002197">
    <property type="entry name" value="HTH_Fis"/>
</dbReference>
<dbReference type="SUPFAM" id="SSF46689">
    <property type="entry name" value="Homeodomain-like"/>
    <property type="match status" value="1"/>
</dbReference>
<gene>
    <name evidence="9" type="ordered locus">Xaut_4046</name>
</gene>
<name>A7IMM5_XANP2</name>
<proteinExistence type="predicted"/>
<dbReference type="InterPro" id="IPR025662">
    <property type="entry name" value="Sigma_54_int_dom_ATP-bd_1"/>
</dbReference>
<dbReference type="SUPFAM" id="SSF52540">
    <property type="entry name" value="P-loop containing nucleoside triphosphate hydrolases"/>
    <property type="match status" value="1"/>
</dbReference>
<evidence type="ECO:0000256" key="6">
    <source>
        <dbReference type="ARBA" id="ARBA00023159"/>
    </source>
</evidence>
<dbReference type="Pfam" id="PF25601">
    <property type="entry name" value="AAA_lid_14"/>
    <property type="match status" value="1"/>
</dbReference>
<dbReference type="SMART" id="SM00382">
    <property type="entry name" value="AAA"/>
    <property type="match status" value="1"/>
</dbReference>
<dbReference type="PRINTS" id="PR01590">
    <property type="entry name" value="HTHFIS"/>
</dbReference>
<dbReference type="InterPro" id="IPR003593">
    <property type="entry name" value="AAA+_ATPase"/>
</dbReference>
<dbReference type="PANTHER" id="PTHR32071:SF77">
    <property type="entry name" value="TRANSCRIPTIONAL REGULATORY PROTEIN"/>
    <property type="match status" value="1"/>
</dbReference>
<dbReference type="STRING" id="78245.Xaut_4046"/>
<dbReference type="PROSITE" id="PS50045">
    <property type="entry name" value="SIGMA54_INTERACT_4"/>
    <property type="match status" value="1"/>
</dbReference>
<evidence type="ECO:0000256" key="2">
    <source>
        <dbReference type="ARBA" id="ARBA00022840"/>
    </source>
</evidence>
<dbReference type="GO" id="GO:0005524">
    <property type="term" value="F:ATP binding"/>
    <property type="evidence" value="ECO:0007669"/>
    <property type="project" value="UniProtKB-KW"/>
</dbReference>
<dbReference type="Gene3D" id="1.10.10.60">
    <property type="entry name" value="Homeodomain-like"/>
    <property type="match status" value="1"/>
</dbReference>
<dbReference type="Pfam" id="PF02954">
    <property type="entry name" value="HTH_8"/>
    <property type="match status" value="1"/>
</dbReference>
<dbReference type="Pfam" id="PF00158">
    <property type="entry name" value="Sigma54_activat"/>
    <property type="match status" value="1"/>
</dbReference>
<dbReference type="CDD" id="cd00009">
    <property type="entry name" value="AAA"/>
    <property type="match status" value="1"/>
</dbReference>
<keyword evidence="4" id="KW-0805">Transcription regulation</keyword>
<keyword evidence="6" id="KW-0010">Activator</keyword>
<dbReference type="FunFam" id="3.40.50.300:FF:000006">
    <property type="entry name" value="DNA-binding transcriptional regulator NtrC"/>
    <property type="match status" value="1"/>
</dbReference>
<sequence>MKREQAAHIDELVRAASGHGSRRDAIIEASWRRCVNEHNLDPVVLRDPCIVTHARLREHQEAMDEFLHTARFGVETLYREVAGLGYVLLLTDAKGITVDFIGDPTFDSNLMRAGLYLGADWNEPHAGTCAVGTCIATGEALVVHQSDHFDATHIPLTCTAAPVFDPSGALAAVLDISALHSPQPKESQYLALQFVKSVAHKIETAHLLNRFRREWIVKLAPSPEFADVDPAYVLAVDGSGRILGFNNRTRQLMMRELECRPALADGRPLAGRPLSEFFDLQVDDLPRLMPSRPASQRMVRLALSGTPLFAQAQQPPARVASPSPLAPAPVLPKPLEALTCGDGAMLEVAARAAKLVNTQMSLLICGETGTGKEHLAKAIHAASGRAGKPFVPVNCAALPETLIEGELFGYEPGAFTGAAAKGKRGLVMEADGGTLFLDEIGDMPLTLQTRLLRVLAEREVTPIGRTRPVPVNIRVIAATHRDLIAEVKAGRFREDLYFRLSGGVLALPALRQRADLDWLVARFLAERGGVLRVPFELSGEARAALHAYAWPGNIRELANALDYACAVAGDAVIAWDDLPDRIRHAAPVATGPCGTAPVALLAGSSAVGGMAAGGTSPDERGALLALLAAQRWNVSAVARALGVDRTTIHRRMRRLGITSPRHGDEGGN</sequence>
<evidence type="ECO:0000259" key="8">
    <source>
        <dbReference type="PROSITE" id="PS50045"/>
    </source>
</evidence>
<dbReference type="GO" id="GO:0043565">
    <property type="term" value="F:sequence-specific DNA binding"/>
    <property type="evidence" value="ECO:0007669"/>
    <property type="project" value="InterPro"/>
</dbReference>
<evidence type="ECO:0000256" key="3">
    <source>
        <dbReference type="ARBA" id="ARBA00023012"/>
    </source>
</evidence>
<dbReference type="GO" id="GO:0006355">
    <property type="term" value="P:regulation of DNA-templated transcription"/>
    <property type="evidence" value="ECO:0007669"/>
    <property type="project" value="InterPro"/>
</dbReference>
<evidence type="ECO:0000313" key="9">
    <source>
        <dbReference type="EMBL" id="ABS69268.1"/>
    </source>
</evidence>
<dbReference type="InterPro" id="IPR029016">
    <property type="entry name" value="GAF-like_dom_sf"/>
</dbReference>
<keyword evidence="7" id="KW-0804">Transcription</keyword>
<evidence type="ECO:0000256" key="4">
    <source>
        <dbReference type="ARBA" id="ARBA00023015"/>
    </source>
</evidence>
<dbReference type="InterPro" id="IPR009057">
    <property type="entry name" value="Homeodomain-like_sf"/>
</dbReference>
<dbReference type="Gene3D" id="1.10.8.60">
    <property type="match status" value="1"/>
</dbReference>
<protein>
    <submittedName>
        <fullName evidence="9">GAF modulated sigma54 specific transcriptional regulator, Fis family</fullName>
    </submittedName>
</protein>